<evidence type="ECO:0000313" key="8">
    <source>
        <dbReference type="Proteomes" id="UP000001901"/>
    </source>
</evidence>
<dbReference type="Proteomes" id="UP000001901">
    <property type="component" value="Chromosome"/>
</dbReference>
<gene>
    <name evidence="7" type="ordered locus">Arcpr_0176</name>
</gene>
<feature type="transmembrane region" description="Helical" evidence="6">
    <location>
        <begin position="214"/>
        <end position="232"/>
    </location>
</feature>
<dbReference type="GeneID" id="8738825"/>
<feature type="transmembrane region" description="Helical" evidence="6">
    <location>
        <begin position="31"/>
        <end position="49"/>
    </location>
</feature>
<reference evidence="7 8" key="1">
    <citation type="journal article" date="2010" name="Stand. Genomic Sci.">
        <title>Complete genome sequence of Archaeoglobus profundus type strain (AV18).</title>
        <authorList>
            <person name="von Jan M."/>
            <person name="Lapidus A."/>
            <person name="Del Rio T.G."/>
            <person name="Copeland A."/>
            <person name="Tice H."/>
            <person name="Cheng J.F."/>
            <person name="Lucas S."/>
            <person name="Chen F."/>
            <person name="Nolan M."/>
            <person name="Goodwin L."/>
            <person name="Han C."/>
            <person name="Pitluck S."/>
            <person name="Liolios K."/>
            <person name="Ivanova N."/>
            <person name="Mavromatis K."/>
            <person name="Ovchinnikova G."/>
            <person name="Chertkov O."/>
            <person name="Pati A."/>
            <person name="Chen A."/>
            <person name="Palaniappan K."/>
            <person name="Land M."/>
            <person name="Hauser L."/>
            <person name="Chang Y.J."/>
            <person name="Jeffries C.D."/>
            <person name="Saunders E."/>
            <person name="Brettin T."/>
            <person name="Detter J.C."/>
            <person name="Chain P."/>
            <person name="Eichinger K."/>
            <person name="Huber H."/>
            <person name="Spring S."/>
            <person name="Rohde M."/>
            <person name="Goker M."/>
            <person name="Wirth R."/>
            <person name="Woyke T."/>
            <person name="Bristow J."/>
            <person name="Eisen J.A."/>
            <person name="Markowitz V."/>
            <person name="Hugenholtz P."/>
            <person name="Kyrpides N.C."/>
            <person name="Klenk H.P."/>
        </authorList>
    </citation>
    <scope>NUCLEOTIDE SEQUENCE [LARGE SCALE GENOMIC DNA]</scope>
    <source>
        <strain evidence="8">DSM 5631 / JCM 9629 / NBRC 100127 / Av18</strain>
    </source>
</reference>
<dbReference type="GO" id="GO:0043190">
    <property type="term" value="C:ATP-binding cassette (ABC) transporter complex"/>
    <property type="evidence" value="ECO:0007669"/>
    <property type="project" value="InterPro"/>
</dbReference>
<dbReference type="SUPFAM" id="SSF81345">
    <property type="entry name" value="ABC transporter involved in vitamin B12 uptake, BtuC"/>
    <property type="match status" value="1"/>
</dbReference>
<evidence type="ECO:0000313" key="7">
    <source>
        <dbReference type="EMBL" id="ADB57247.1"/>
    </source>
</evidence>
<dbReference type="EMBL" id="CP001857">
    <property type="protein sequence ID" value="ADB57247.1"/>
    <property type="molecule type" value="Genomic_DNA"/>
</dbReference>
<dbReference type="InterPro" id="IPR001626">
    <property type="entry name" value="ABC_TroCD"/>
</dbReference>
<sequence>MLEKWFATVVLASAMYGLISPLVYARRLQFLSAASSHTALLAVLLSIPLSAYIPSYISAILIGLGLIYSVGYAINRGVEPNTATSILVSFTASTSVLAMYFVITHYEIATDIWAMILGDPLLVTWSDLKFLSTVTIFVILVTVLTYREQFHIGFDRDCAILAGINVKLYDLAFYTILGISTVAMLKVVGFVLQHVLILLPCAIAMKFAKGSKGLIVYSVLISVISSIVGLSISLTLNLSPSGVIGLVMLTFYLVGWLK</sequence>
<keyword evidence="4 6" id="KW-1133">Transmembrane helix</keyword>
<evidence type="ECO:0000256" key="5">
    <source>
        <dbReference type="ARBA" id="ARBA00023136"/>
    </source>
</evidence>
<feature type="transmembrane region" description="Helical" evidence="6">
    <location>
        <begin position="183"/>
        <end position="202"/>
    </location>
</feature>
<name>D2RG22_ARCPA</name>
<feature type="transmembrane region" description="Helical" evidence="6">
    <location>
        <begin position="6"/>
        <end position="24"/>
    </location>
</feature>
<dbReference type="InterPro" id="IPR037294">
    <property type="entry name" value="ABC_BtuC-like"/>
</dbReference>
<dbReference type="AlphaFoldDB" id="D2RG22"/>
<feature type="transmembrane region" description="Helical" evidence="6">
    <location>
        <begin position="55"/>
        <end position="74"/>
    </location>
</feature>
<dbReference type="RefSeq" id="WP_012939583.1">
    <property type="nucleotide sequence ID" value="NC_013741.1"/>
</dbReference>
<dbReference type="Pfam" id="PF00950">
    <property type="entry name" value="ABC-3"/>
    <property type="match status" value="1"/>
</dbReference>
<dbReference type="PaxDb" id="572546-Arcpr_0176"/>
<accession>D2RG22</accession>
<proteinExistence type="inferred from homology"/>
<dbReference type="PANTHER" id="PTHR30477">
    <property type="entry name" value="ABC-TRANSPORTER METAL-BINDING PROTEIN"/>
    <property type="match status" value="1"/>
</dbReference>
<dbReference type="Gene3D" id="1.10.3470.10">
    <property type="entry name" value="ABC transporter involved in vitamin B12 uptake, BtuC"/>
    <property type="match status" value="1"/>
</dbReference>
<comment type="subcellular location">
    <subcellularLocation>
        <location evidence="1">Membrane</location>
        <topology evidence="1">Multi-pass membrane protein</topology>
    </subcellularLocation>
</comment>
<dbReference type="HOGENOM" id="CLU_094088_0_0_2"/>
<keyword evidence="5 6" id="KW-0472">Membrane</keyword>
<evidence type="ECO:0000256" key="3">
    <source>
        <dbReference type="ARBA" id="ARBA00022692"/>
    </source>
</evidence>
<feature type="transmembrane region" description="Helical" evidence="6">
    <location>
        <begin position="86"/>
        <end position="108"/>
    </location>
</feature>
<comment type="similarity">
    <text evidence="2">Belongs to the ABC-3 integral membrane protein family.</text>
</comment>
<keyword evidence="3 6" id="KW-0812">Transmembrane</keyword>
<organism evidence="7 8">
    <name type="scientific">Archaeoglobus profundus (strain DSM 5631 / JCM 9629 / NBRC 100127 / Av18)</name>
    <dbReference type="NCBI Taxonomy" id="572546"/>
    <lineage>
        <taxon>Archaea</taxon>
        <taxon>Methanobacteriati</taxon>
        <taxon>Methanobacteriota</taxon>
        <taxon>Archaeoglobi</taxon>
        <taxon>Archaeoglobales</taxon>
        <taxon>Archaeoglobaceae</taxon>
        <taxon>Archaeoglobus</taxon>
    </lineage>
</organism>
<feature type="transmembrane region" description="Helical" evidence="6">
    <location>
        <begin position="238"/>
        <end position="257"/>
    </location>
</feature>
<dbReference type="eggNOG" id="arCOG01006">
    <property type="taxonomic scope" value="Archaea"/>
</dbReference>
<dbReference type="GO" id="GO:0055085">
    <property type="term" value="P:transmembrane transport"/>
    <property type="evidence" value="ECO:0007669"/>
    <property type="project" value="InterPro"/>
</dbReference>
<dbReference type="KEGG" id="apo:Arcpr_0176"/>
<evidence type="ECO:0000256" key="6">
    <source>
        <dbReference type="SAM" id="Phobius"/>
    </source>
</evidence>
<dbReference type="STRING" id="572546.Arcpr_0176"/>
<evidence type="ECO:0000256" key="2">
    <source>
        <dbReference type="ARBA" id="ARBA00008034"/>
    </source>
</evidence>
<dbReference type="PANTHER" id="PTHR30477:SF21">
    <property type="entry name" value="ABC-3 PROTEIN"/>
    <property type="match status" value="1"/>
</dbReference>
<dbReference type="OrthoDB" id="19232at2157"/>
<feature type="transmembrane region" description="Helical" evidence="6">
    <location>
        <begin position="128"/>
        <end position="146"/>
    </location>
</feature>
<feature type="transmembrane region" description="Helical" evidence="6">
    <location>
        <begin position="158"/>
        <end position="177"/>
    </location>
</feature>
<evidence type="ECO:0000256" key="1">
    <source>
        <dbReference type="ARBA" id="ARBA00004141"/>
    </source>
</evidence>
<evidence type="ECO:0000256" key="4">
    <source>
        <dbReference type="ARBA" id="ARBA00022989"/>
    </source>
</evidence>
<keyword evidence="8" id="KW-1185">Reference proteome</keyword>
<protein>
    <submittedName>
        <fullName evidence="7">ABC-3 protein</fullName>
    </submittedName>
</protein>